<sequence>MDRPPAIWLLSDGRSGSTWLAQVMNHACQFHVEHEPIHARLNPRLTSLPLYPLPSERAVRTHYIPLFQDIRAGAYRTHRFPTEPEADASHGLIIRDIFGLMVAPEMLAALDWLHPVVAARHPADVARSKMALADWKWFTDIESFRADTALITALPDLDTVIDETVTGPLGSPGNGVRDDAATTYSIAFRRLVLEWIAGHAWFFARVDRNTVPVIRYPAPQDRLARQMGDILRIATPDADTTAPSFAAAYQRRSATDRPPDERSLLRRLMDGRRPAPTPADLAWTEAMIDRFGLRWLVS</sequence>
<dbReference type="EMBL" id="JAAAPO010000001">
    <property type="protein sequence ID" value="NBC35023.1"/>
    <property type="molecule type" value="Genomic_DNA"/>
</dbReference>
<name>A0ABW9X927_9SPHN</name>
<dbReference type="RefSeq" id="WP_161716327.1">
    <property type="nucleotide sequence ID" value="NZ_JAAAPO010000001.1"/>
</dbReference>
<dbReference type="SUPFAM" id="SSF52540">
    <property type="entry name" value="P-loop containing nucleoside triphosphate hydrolases"/>
    <property type="match status" value="1"/>
</dbReference>
<dbReference type="Proteomes" id="UP000753724">
    <property type="component" value="Unassembled WGS sequence"/>
</dbReference>
<evidence type="ECO:0000313" key="2">
    <source>
        <dbReference type="Proteomes" id="UP000753724"/>
    </source>
</evidence>
<evidence type="ECO:0000313" key="1">
    <source>
        <dbReference type="EMBL" id="NBC35023.1"/>
    </source>
</evidence>
<comment type="caution">
    <text evidence="1">The sequence shown here is derived from an EMBL/GenBank/DDBJ whole genome shotgun (WGS) entry which is preliminary data.</text>
</comment>
<gene>
    <name evidence="1" type="ORF">GTZ99_00445</name>
</gene>
<proteinExistence type="predicted"/>
<organism evidence="1 2">
    <name type="scientific">Novosphingobium ovatum</name>
    <dbReference type="NCBI Taxonomy" id="1908523"/>
    <lineage>
        <taxon>Bacteria</taxon>
        <taxon>Pseudomonadati</taxon>
        <taxon>Pseudomonadota</taxon>
        <taxon>Alphaproteobacteria</taxon>
        <taxon>Sphingomonadales</taxon>
        <taxon>Sphingomonadaceae</taxon>
        <taxon>Novosphingobium</taxon>
    </lineage>
</organism>
<dbReference type="Gene3D" id="3.40.50.300">
    <property type="entry name" value="P-loop containing nucleotide triphosphate hydrolases"/>
    <property type="match status" value="1"/>
</dbReference>
<accession>A0ABW9X927</accession>
<reference evidence="2" key="1">
    <citation type="submission" date="2020-01" db="EMBL/GenBank/DDBJ databases">
        <title>Sphingomonas sp. strain CSW-10.</title>
        <authorList>
            <person name="Chen W.-M."/>
        </authorList>
    </citation>
    <scope>NUCLEOTIDE SEQUENCE [LARGE SCALE GENOMIC DNA]</scope>
    <source>
        <strain evidence="2">FSY-8</strain>
    </source>
</reference>
<dbReference type="InterPro" id="IPR027417">
    <property type="entry name" value="P-loop_NTPase"/>
</dbReference>
<protein>
    <recommendedName>
        <fullName evidence="3">Sulfotransferase family protein</fullName>
    </recommendedName>
</protein>
<evidence type="ECO:0008006" key="3">
    <source>
        <dbReference type="Google" id="ProtNLM"/>
    </source>
</evidence>
<keyword evidence="2" id="KW-1185">Reference proteome</keyword>